<dbReference type="InterPro" id="IPR031107">
    <property type="entry name" value="Small_HSP"/>
</dbReference>
<dbReference type="PANTHER" id="PTHR11527">
    <property type="entry name" value="HEAT-SHOCK PROTEIN 20 FAMILY MEMBER"/>
    <property type="match status" value="1"/>
</dbReference>
<evidence type="ECO:0000259" key="3">
    <source>
        <dbReference type="PROSITE" id="PS01031"/>
    </source>
</evidence>
<dbReference type="SUPFAM" id="SSF49764">
    <property type="entry name" value="HSP20-like chaperones"/>
    <property type="match status" value="1"/>
</dbReference>
<proteinExistence type="inferred from homology"/>
<evidence type="ECO:0000313" key="4">
    <source>
        <dbReference type="EMBL" id="PWJ95509.1"/>
    </source>
</evidence>
<reference evidence="4 5" key="1">
    <citation type="submission" date="2018-05" db="EMBL/GenBank/DDBJ databases">
        <title>Genomic Encyclopedia of Type Strains, Phase IV (KMG-IV): sequencing the most valuable type-strain genomes for metagenomic binning, comparative biology and taxonomic classification.</title>
        <authorList>
            <person name="Goeker M."/>
        </authorList>
    </citation>
    <scope>NUCLEOTIDE SEQUENCE [LARGE SCALE GENOMIC DNA]</scope>
    <source>
        <strain evidence="4 5">DSM 24906</strain>
    </source>
</reference>
<feature type="domain" description="SHSP" evidence="3">
    <location>
        <begin position="31"/>
        <end position="141"/>
    </location>
</feature>
<comment type="caution">
    <text evidence="4">The sequence shown here is derived from an EMBL/GenBank/DDBJ whole genome shotgun (WGS) entry which is preliminary data.</text>
</comment>
<dbReference type="InterPro" id="IPR008978">
    <property type="entry name" value="HSP20-like_chaperone"/>
</dbReference>
<keyword evidence="5" id="KW-1185">Reference proteome</keyword>
<organism evidence="4 5">
    <name type="scientific">Oceanotoga teriensis</name>
    <dbReference type="NCBI Taxonomy" id="515440"/>
    <lineage>
        <taxon>Bacteria</taxon>
        <taxon>Thermotogati</taxon>
        <taxon>Thermotogota</taxon>
        <taxon>Thermotogae</taxon>
        <taxon>Petrotogales</taxon>
        <taxon>Petrotogaceae</taxon>
        <taxon>Oceanotoga</taxon>
    </lineage>
</organism>
<evidence type="ECO:0000256" key="2">
    <source>
        <dbReference type="RuleBase" id="RU003616"/>
    </source>
</evidence>
<dbReference type="PROSITE" id="PS01031">
    <property type="entry name" value="SHSP"/>
    <property type="match status" value="1"/>
</dbReference>
<protein>
    <submittedName>
        <fullName evidence="4">Heat shock protein Hsp20</fullName>
    </submittedName>
</protein>
<evidence type="ECO:0000313" key="5">
    <source>
        <dbReference type="Proteomes" id="UP000245921"/>
    </source>
</evidence>
<name>A0AA45C7N9_9BACT</name>
<gene>
    <name evidence="4" type="ORF">C7380_105139</name>
</gene>
<comment type="similarity">
    <text evidence="1 2">Belongs to the small heat shock protein (HSP20) family.</text>
</comment>
<dbReference type="Proteomes" id="UP000245921">
    <property type="component" value="Unassembled WGS sequence"/>
</dbReference>
<dbReference type="Pfam" id="PF00011">
    <property type="entry name" value="HSP20"/>
    <property type="match status" value="1"/>
</dbReference>
<sequence length="141" mass="16693">MAIRLYRNYPNFGEFDSVFEDLSKMFNGMDKMTKNSYMNIDLYENEKKAVIEAELPGFQRDEININIENNILNITAQKKEEKNDSKKYYIKERYFGKVARAFEMPENIDLEKINAKFENGILKITLAKKDEETKNIKIDIQ</sequence>
<dbReference type="RefSeq" id="WP_109604417.1">
    <property type="nucleotide sequence ID" value="NZ_QGGI01000005.1"/>
</dbReference>
<accession>A0AA45C7N9</accession>
<dbReference type="InterPro" id="IPR002068">
    <property type="entry name" value="A-crystallin/Hsp20_dom"/>
</dbReference>
<dbReference type="CDD" id="cd06464">
    <property type="entry name" value="ACD_sHsps-like"/>
    <property type="match status" value="1"/>
</dbReference>
<dbReference type="AlphaFoldDB" id="A0AA45C7N9"/>
<dbReference type="EMBL" id="QGGI01000005">
    <property type="protein sequence ID" value="PWJ95509.1"/>
    <property type="molecule type" value="Genomic_DNA"/>
</dbReference>
<evidence type="ECO:0000256" key="1">
    <source>
        <dbReference type="PROSITE-ProRule" id="PRU00285"/>
    </source>
</evidence>
<keyword evidence="4" id="KW-0346">Stress response</keyword>
<dbReference type="Gene3D" id="2.60.40.790">
    <property type="match status" value="1"/>
</dbReference>